<dbReference type="Proteomes" id="UP001143910">
    <property type="component" value="Unassembled WGS sequence"/>
</dbReference>
<sequence>MASKLVKTSMAQAANHARQLHTKIAPGTAIPSMVILDDYLSVSQPHFSHIAPSEIKIDTFKSHVPQNTPEELKELIERLQPYTVISAMRERTFFPSELLRSLPNLKLLLCTGTQFETFDLQTAKELGITVAAAPGKGRTDRAEPAGNPVPTDIKKGAGHPTTQHAWALILALARNVAFDDAVVKAGGWQSDLATGLSGKTLGVIGMGRLGAAVARIGALAFGMKVICWSANLDQDKADKAATDQGVPVQDEFGEKVFKAVSKEELFRTADVVSLHYVLSERSRGLVNAEMLALMKKSALLVNTSRGPLIDEDALLDATRRGKIRGVAMDVFDQEPLPETNPWRVEKWGIDGRSKVLTTPHMGYGDEGLMNRWYAETAENLERWLTGKDILHRLV</sequence>
<comment type="caution">
    <text evidence="1">The sequence shown here is derived from an EMBL/GenBank/DDBJ whole genome shotgun (WGS) entry which is preliminary data.</text>
</comment>
<proteinExistence type="predicted"/>
<dbReference type="EMBL" id="JANJQO010000046">
    <property type="protein sequence ID" value="KAJ2983046.1"/>
    <property type="molecule type" value="Genomic_DNA"/>
</dbReference>
<reference evidence="1" key="1">
    <citation type="submission" date="2022-08" db="EMBL/GenBank/DDBJ databases">
        <title>Genome Sequence of Lecanicillium fungicola.</title>
        <authorList>
            <person name="Buettner E."/>
        </authorList>
    </citation>
    <scope>NUCLEOTIDE SEQUENCE</scope>
    <source>
        <strain evidence="1">Babe33</strain>
    </source>
</reference>
<keyword evidence="2" id="KW-1185">Reference proteome</keyword>
<protein>
    <submittedName>
        <fullName evidence="1">Uncharacterized protein</fullName>
    </submittedName>
</protein>
<gene>
    <name evidence="1" type="ORF">NQ176_g976</name>
</gene>
<evidence type="ECO:0000313" key="2">
    <source>
        <dbReference type="Proteomes" id="UP001143910"/>
    </source>
</evidence>
<evidence type="ECO:0000313" key="1">
    <source>
        <dbReference type="EMBL" id="KAJ2983046.1"/>
    </source>
</evidence>
<name>A0ACC1NWU8_9HYPO</name>
<organism evidence="1 2">
    <name type="scientific">Zarea fungicola</name>
    <dbReference type="NCBI Taxonomy" id="93591"/>
    <lineage>
        <taxon>Eukaryota</taxon>
        <taxon>Fungi</taxon>
        <taxon>Dikarya</taxon>
        <taxon>Ascomycota</taxon>
        <taxon>Pezizomycotina</taxon>
        <taxon>Sordariomycetes</taxon>
        <taxon>Hypocreomycetidae</taxon>
        <taxon>Hypocreales</taxon>
        <taxon>Cordycipitaceae</taxon>
        <taxon>Zarea</taxon>
    </lineage>
</organism>
<accession>A0ACC1NWU8</accession>